<accession>A0A3S4VCD0</accession>
<dbReference type="InterPro" id="IPR008984">
    <property type="entry name" value="SMAD_FHA_dom_sf"/>
</dbReference>
<reference evidence="4 5" key="1">
    <citation type="submission" date="2018-12" db="EMBL/GenBank/DDBJ databases">
        <authorList>
            <consortium name="Pathogen Informatics"/>
        </authorList>
    </citation>
    <scope>NUCLEOTIDE SEQUENCE [LARGE SCALE GENOMIC DNA]</scope>
    <source>
        <strain evidence="4 5">NCTC10951</strain>
    </source>
</reference>
<feature type="domain" description="FHA" evidence="3">
    <location>
        <begin position="150"/>
        <end position="209"/>
    </location>
</feature>
<keyword evidence="1" id="KW-0597">Phosphoprotein</keyword>
<feature type="transmembrane region" description="Helical" evidence="2">
    <location>
        <begin position="32"/>
        <end position="60"/>
    </location>
</feature>
<dbReference type="PROSITE" id="PS50006">
    <property type="entry name" value="FHA_DOMAIN"/>
    <property type="match status" value="1"/>
</dbReference>
<dbReference type="SUPFAM" id="SSF49879">
    <property type="entry name" value="SMAD/FHA domain"/>
    <property type="match status" value="1"/>
</dbReference>
<dbReference type="AlphaFoldDB" id="A0A3S4VCD0"/>
<organism evidence="4 5">
    <name type="scientific">Actinomyces viscosus</name>
    <dbReference type="NCBI Taxonomy" id="1656"/>
    <lineage>
        <taxon>Bacteria</taxon>
        <taxon>Bacillati</taxon>
        <taxon>Actinomycetota</taxon>
        <taxon>Actinomycetes</taxon>
        <taxon>Actinomycetales</taxon>
        <taxon>Actinomycetaceae</taxon>
        <taxon>Actinomyces</taxon>
    </lineage>
</organism>
<evidence type="ECO:0000259" key="3">
    <source>
        <dbReference type="PROSITE" id="PS50006"/>
    </source>
</evidence>
<dbReference type="Gene3D" id="2.60.200.20">
    <property type="match status" value="1"/>
</dbReference>
<dbReference type="SMART" id="SM00240">
    <property type="entry name" value="FHA"/>
    <property type="match status" value="1"/>
</dbReference>
<proteinExistence type="predicted"/>
<evidence type="ECO:0000313" key="5">
    <source>
        <dbReference type="Proteomes" id="UP000268658"/>
    </source>
</evidence>
<evidence type="ECO:0000313" key="4">
    <source>
        <dbReference type="EMBL" id="VEI18268.1"/>
    </source>
</evidence>
<keyword evidence="2" id="KW-0812">Transmembrane</keyword>
<evidence type="ECO:0000256" key="2">
    <source>
        <dbReference type="SAM" id="Phobius"/>
    </source>
</evidence>
<keyword evidence="2" id="KW-1133">Transmembrane helix</keyword>
<dbReference type="KEGG" id="avc:NCTC10951_02621"/>
<dbReference type="InterPro" id="IPR000253">
    <property type="entry name" value="FHA_dom"/>
</dbReference>
<evidence type="ECO:0000256" key="1">
    <source>
        <dbReference type="ARBA" id="ARBA00022553"/>
    </source>
</evidence>
<dbReference type="Pfam" id="PF00498">
    <property type="entry name" value="FHA"/>
    <property type="match status" value="1"/>
</dbReference>
<gene>
    <name evidence="4" type="ORF">NCTC10951_02621</name>
</gene>
<dbReference type="Proteomes" id="UP000268658">
    <property type="component" value="Chromosome"/>
</dbReference>
<keyword evidence="2" id="KW-0472">Membrane</keyword>
<feature type="transmembrane region" description="Helical" evidence="2">
    <location>
        <begin position="80"/>
        <end position="108"/>
    </location>
</feature>
<sequence length="237" mass="24926">MPASARRRVVRVLVDAGLIIALCAVTERCCGILFAVGAVVLLIAVMTAMMAITGATPGGLVTGVRLRKVTDPNGPPGRSAVIYVAFLGLSLVATAGLAPLILWILSLWRAEQRTWFDRLAGTVLLSARPTSVSTCSLVVEGSVIPVLGPIVLGRRPAPIESHPDAQLVAVLRSEDSVSKTHALFVPASDGVLVTDLGSTNGTHIEDEEGVHRLSPGRPEHVHRGRQAYLGDGVCIVR</sequence>
<name>A0A3S4VCD0_ACTVI</name>
<dbReference type="EMBL" id="LR134477">
    <property type="protein sequence ID" value="VEI18268.1"/>
    <property type="molecule type" value="Genomic_DNA"/>
</dbReference>
<protein>
    <submittedName>
        <fullName evidence="4">FHA domain</fullName>
    </submittedName>
</protein>